<sequence>MAEQGLPVELLDHIISYLPNRDIKNLRLTSVGFGNAVRLRLKRVFLSANPLNIQVLEEIAESDKYRKDIVELIWDDTYLMEVKTITRPRIEDVPPKKHCHIDLDRRCPKWYLRKSEECIEALIKSNGKGVDRLATAMSPEASYAYYYNLAEQQRHILESNADVDAFLYALKRFPSLSRVTISPKAHGRLFMPMYETPMIRAFPPGFVYPLPPPGGLSQKADFLWRDEARPRSRYTTMWRGFCSALHILAKHGNHNIVEFVVEECRNCWGMQPDLFNSTGHTYADLVSLLRAPGFRGLHLPFIEGGCWKERTLESLQRFYGVVKDTKSLKNYSVSNLCFDYPWEDESWPREALSYTDDPMDSHFSLLAKSPPKKLEHLTLQGLRVNKDKLVVVLSSLPSLRTLELRFMNFTAHRNINGHKCSYRSFSPAEFLSDIREKLDWRGRSVARRPKVTVFFRGRSSAEGQIVKVDSAINDFLYGHGENPFYVPEIVEFDCDESVPFPEYWMRVEKGTIPELCCGNGIEVDEFDPSHERPLQQLGFTREEDKAYIRDKDALWGFVPRLT</sequence>
<accession>A0A8H4KC30</accession>
<dbReference type="Pfam" id="PF00646">
    <property type="entry name" value="F-box"/>
    <property type="match status" value="1"/>
</dbReference>
<evidence type="ECO:0000259" key="1">
    <source>
        <dbReference type="PROSITE" id="PS50181"/>
    </source>
</evidence>
<keyword evidence="2" id="KW-0378">Hydrolase</keyword>
<keyword evidence="3" id="KW-1185">Reference proteome</keyword>
<keyword evidence="2" id="KW-0347">Helicase</keyword>
<organism evidence="2 3">
    <name type="scientific">Fusarium austroafricanum</name>
    <dbReference type="NCBI Taxonomy" id="2364996"/>
    <lineage>
        <taxon>Eukaryota</taxon>
        <taxon>Fungi</taxon>
        <taxon>Dikarya</taxon>
        <taxon>Ascomycota</taxon>
        <taxon>Pezizomycotina</taxon>
        <taxon>Sordariomycetes</taxon>
        <taxon>Hypocreomycetidae</taxon>
        <taxon>Hypocreales</taxon>
        <taxon>Nectriaceae</taxon>
        <taxon>Fusarium</taxon>
        <taxon>Fusarium concolor species complex</taxon>
    </lineage>
</organism>
<dbReference type="OrthoDB" id="5422579at2759"/>
<dbReference type="Proteomes" id="UP000605986">
    <property type="component" value="Unassembled WGS sequence"/>
</dbReference>
<protein>
    <submittedName>
        <fullName evidence="2">ATP-dependent helicase/nuclease subunit A</fullName>
    </submittedName>
</protein>
<proteinExistence type="predicted"/>
<evidence type="ECO:0000313" key="2">
    <source>
        <dbReference type="EMBL" id="KAF4447500.1"/>
    </source>
</evidence>
<dbReference type="GO" id="GO:0004386">
    <property type="term" value="F:helicase activity"/>
    <property type="evidence" value="ECO:0007669"/>
    <property type="project" value="UniProtKB-KW"/>
</dbReference>
<keyword evidence="2" id="KW-0067">ATP-binding</keyword>
<dbReference type="InterPro" id="IPR001810">
    <property type="entry name" value="F-box_dom"/>
</dbReference>
<dbReference type="EMBL" id="JAADJG010000395">
    <property type="protein sequence ID" value="KAF4447500.1"/>
    <property type="molecule type" value="Genomic_DNA"/>
</dbReference>
<feature type="domain" description="F-box" evidence="1">
    <location>
        <begin position="1"/>
        <end position="48"/>
    </location>
</feature>
<evidence type="ECO:0000313" key="3">
    <source>
        <dbReference type="Proteomes" id="UP000605986"/>
    </source>
</evidence>
<comment type="caution">
    <text evidence="2">The sequence shown here is derived from an EMBL/GenBank/DDBJ whole genome shotgun (WGS) entry which is preliminary data.</text>
</comment>
<dbReference type="InterPro" id="IPR036047">
    <property type="entry name" value="F-box-like_dom_sf"/>
</dbReference>
<dbReference type="PROSITE" id="PS50181">
    <property type="entry name" value="FBOX"/>
    <property type="match status" value="1"/>
</dbReference>
<gene>
    <name evidence="2" type="ORF">F53441_8984</name>
</gene>
<keyword evidence="2" id="KW-0547">Nucleotide-binding</keyword>
<reference evidence="2" key="1">
    <citation type="submission" date="2020-01" db="EMBL/GenBank/DDBJ databases">
        <title>Identification and distribution of gene clusters putatively required for synthesis of sphingolipid metabolism inhibitors in phylogenetically diverse species of the filamentous fungus Fusarium.</title>
        <authorList>
            <person name="Kim H.-S."/>
            <person name="Busman M."/>
            <person name="Brown D.W."/>
            <person name="Divon H."/>
            <person name="Uhlig S."/>
            <person name="Proctor R.H."/>
        </authorList>
    </citation>
    <scope>NUCLEOTIDE SEQUENCE</scope>
    <source>
        <strain evidence="2">NRRL 53441</strain>
    </source>
</reference>
<name>A0A8H4KC30_9HYPO</name>
<dbReference type="AlphaFoldDB" id="A0A8H4KC30"/>
<dbReference type="SUPFAM" id="SSF81383">
    <property type="entry name" value="F-box domain"/>
    <property type="match status" value="1"/>
</dbReference>